<gene>
    <name evidence="1" type="ORF">PLEPLA_LOCUS13252</name>
</gene>
<evidence type="ECO:0000313" key="2">
    <source>
        <dbReference type="Proteomes" id="UP001153269"/>
    </source>
</evidence>
<name>A0A9N7U7C4_PLEPL</name>
<dbReference type="AlphaFoldDB" id="A0A9N7U7C4"/>
<dbReference type="EMBL" id="CADEAL010000794">
    <property type="protein sequence ID" value="CAB1425322.1"/>
    <property type="molecule type" value="Genomic_DNA"/>
</dbReference>
<reference evidence="1" key="1">
    <citation type="submission" date="2020-03" db="EMBL/GenBank/DDBJ databases">
        <authorList>
            <person name="Weist P."/>
        </authorList>
    </citation>
    <scope>NUCLEOTIDE SEQUENCE</scope>
</reference>
<protein>
    <submittedName>
        <fullName evidence="1">Uncharacterized protein</fullName>
    </submittedName>
</protein>
<evidence type="ECO:0000313" key="1">
    <source>
        <dbReference type="EMBL" id="CAB1425322.1"/>
    </source>
</evidence>
<proteinExistence type="predicted"/>
<dbReference type="Proteomes" id="UP001153269">
    <property type="component" value="Unassembled WGS sequence"/>
</dbReference>
<comment type="caution">
    <text evidence="1">The sequence shown here is derived from an EMBL/GenBank/DDBJ whole genome shotgun (WGS) entry which is preliminary data.</text>
</comment>
<sequence>MTMRCSSPVWTGSGSGVDRFWFRSYRLRSCVDRFWCGQVQVLQAQVLCGQVLVQVLCGQVLVWTGSGPVWTGSGSGPTGSGPVWTGSGVDRFRSYRFRSCVDRFWCGTGSGPTGSGPVWTGSGCGQVLVWTGSGPVWTGSGVDRFRFGQVQVLHVQVLCGQVPVLQAQVLQAQVLCGQVPVLHVPVWTGLLLKVV</sequence>
<keyword evidence="2" id="KW-1185">Reference proteome</keyword>
<accession>A0A9N7U7C4</accession>
<organism evidence="1 2">
    <name type="scientific">Pleuronectes platessa</name>
    <name type="common">European plaice</name>
    <dbReference type="NCBI Taxonomy" id="8262"/>
    <lineage>
        <taxon>Eukaryota</taxon>
        <taxon>Metazoa</taxon>
        <taxon>Chordata</taxon>
        <taxon>Craniata</taxon>
        <taxon>Vertebrata</taxon>
        <taxon>Euteleostomi</taxon>
        <taxon>Actinopterygii</taxon>
        <taxon>Neopterygii</taxon>
        <taxon>Teleostei</taxon>
        <taxon>Neoteleostei</taxon>
        <taxon>Acanthomorphata</taxon>
        <taxon>Carangaria</taxon>
        <taxon>Pleuronectiformes</taxon>
        <taxon>Pleuronectoidei</taxon>
        <taxon>Pleuronectidae</taxon>
        <taxon>Pleuronectes</taxon>
    </lineage>
</organism>